<evidence type="ECO:0000313" key="2">
    <source>
        <dbReference type="EMBL" id="KAJ8602560.1"/>
    </source>
</evidence>
<protein>
    <recommendedName>
        <fullName evidence="4">Transmembrane protein</fullName>
    </recommendedName>
</protein>
<evidence type="ECO:0008006" key="4">
    <source>
        <dbReference type="Google" id="ProtNLM"/>
    </source>
</evidence>
<name>A0AAD7UF71_9STRA</name>
<reference evidence="2" key="1">
    <citation type="submission" date="2023-01" db="EMBL/GenBank/DDBJ databases">
        <title>Metagenome sequencing of chrysophaentin producing Chrysophaeum taylorii.</title>
        <authorList>
            <person name="Davison J."/>
            <person name="Bewley C."/>
        </authorList>
    </citation>
    <scope>NUCLEOTIDE SEQUENCE</scope>
    <source>
        <strain evidence="2">NIES-1699</strain>
    </source>
</reference>
<dbReference type="EMBL" id="JAQMWT010000376">
    <property type="protein sequence ID" value="KAJ8602560.1"/>
    <property type="molecule type" value="Genomic_DNA"/>
</dbReference>
<evidence type="ECO:0000256" key="1">
    <source>
        <dbReference type="SAM" id="Phobius"/>
    </source>
</evidence>
<keyword evidence="1" id="KW-0472">Membrane</keyword>
<comment type="caution">
    <text evidence="2">The sequence shown here is derived from an EMBL/GenBank/DDBJ whole genome shotgun (WGS) entry which is preliminary data.</text>
</comment>
<proteinExistence type="predicted"/>
<gene>
    <name evidence="2" type="ORF">CTAYLR_008749</name>
</gene>
<dbReference type="Proteomes" id="UP001230188">
    <property type="component" value="Unassembled WGS sequence"/>
</dbReference>
<evidence type="ECO:0000313" key="3">
    <source>
        <dbReference type="Proteomes" id="UP001230188"/>
    </source>
</evidence>
<organism evidence="2 3">
    <name type="scientific">Chrysophaeum taylorii</name>
    <dbReference type="NCBI Taxonomy" id="2483200"/>
    <lineage>
        <taxon>Eukaryota</taxon>
        <taxon>Sar</taxon>
        <taxon>Stramenopiles</taxon>
        <taxon>Ochrophyta</taxon>
        <taxon>Pelagophyceae</taxon>
        <taxon>Pelagomonadales</taxon>
        <taxon>Pelagomonadaceae</taxon>
        <taxon>Chrysophaeum</taxon>
    </lineage>
</organism>
<keyword evidence="1" id="KW-1133">Transmembrane helix</keyword>
<sequence>MMLVLLVSAGIAEAFVVTGRAAAAATVRRDAAIAEVLAAAAIASTTPKMEQLPSFEIAKTETREGLYGTYDVDIPEAPKVVDDARSTFKTKAQTKKNRNKYVGIFAVLLVGSFIIPMLQYFWYVRDTPDSLFKTKAPPPPPPPKKKGFFG</sequence>
<keyword evidence="3" id="KW-1185">Reference proteome</keyword>
<accession>A0AAD7UF71</accession>
<keyword evidence="1" id="KW-0812">Transmembrane</keyword>
<dbReference type="AlphaFoldDB" id="A0AAD7UF71"/>
<feature type="transmembrane region" description="Helical" evidence="1">
    <location>
        <begin position="101"/>
        <end position="123"/>
    </location>
</feature>